<evidence type="ECO:0000313" key="2">
    <source>
        <dbReference type="Proteomes" id="UP000015100"/>
    </source>
</evidence>
<dbReference type="AlphaFoldDB" id="S8CAG7"/>
<dbReference type="Gene3D" id="2.60.270.50">
    <property type="match status" value="1"/>
</dbReference>
<organism evidence="1 2">
    <name type="scientific">Dactylellina haptotyla (strain CBS 200.50)</name>
    <name type="common">Nematode-trapping fungus</name>
    <name type="synonym">Monacrosporium haptotylum</name>
    <dbReference type="NCBI Taxonomy" id="1284197"/>
    <lineage>
        <taxon>Eukaryota</taxon>
        <taxon>Fungi</taxon>
        <taxon>Dikarya</taxon>
        <taxon>Ascomycota</taxon>
        <taxon>Pezizomycotina</taxon>
        <taxon>Orbiliomycetes</taxon>
        <taxon>Orbiliales</taxon>
        <taxon>Orbiliaceae</taxon>
        <taxon>Dactylellina</taxon>
    </lineage>
</organism>
<sequence>MGSEEPTYRVTITFKNEADWPVTFTGFKGQTGGDWDEYPPQVIDAKGSGSLSETLGEIADDAEGYVEYNLCDADNALLVDIKISWLSPHSAAGRESLFKWEMDGDDIGMYQITNTLDEGNRANVTFTLSKK</sequence>
<dbReference type="Proteomes" id="UP000015100">
    <property type="component" value="Unassembled WGS sequence"/>
</dbReference>
<dbReference type="HOGENOM" id="CLU_1927529_0_0_1"/>
<proteinExistence type="predicted"/>
<dbReference type="OrthoDB" id="5274696at2759"/>
<name>S8CAG7_DACHA</name>
<reference evidence="1 2" key="1">
    <citation type="journal article" date="2013" name="PLoS Genet.">
        <title>Genomic mechanisms accounting for the adaptation to parasitism in nematode-trapping fungi.</title>
        <authorList>
            <person name="Meerupati T."/>
            <person name="Andersson K.M."/>
            <person name="Friman E."/>
            <person name="Kumar D."/>
            <person name="Tunlid A."/>
            <person name="Ahren D."/>
        </authorList>
    </citation>
    <scope>NUCLEOTIDE SEQUENCE [LARGE SCALE GENOMIC DNA]</scope>
    <source>
        <strain evidence="1 2">CBS 200.50</strain>
    </source>
</reference>
<reference evidence="2" key="2">
    <citation type="submission" date="2013-04" db="EMBL/GenBank/DDBJ databases">
        <title>Genomic mechanisms accounting for the adaptation to parasitism in nematode-trapping fungi.</title>
        <authorList>
            <person name="Ahren D.G."/>
        </authorList>
    </citation>
    <scope>NUCLEOTIDE SEQUENCE [LARGE SCALE GENOMIC DNA]</scope>
    <source>
        <strain evidence="2">CBS 200.50</strain>
    </source>
</reference>
<protein>
    <submittedName>
        <fullName evidence="1">Uncharacterized protein</fullName>
    </submittedName>
</protein>
<gene>
    <name evidence="1" type="ORF">H072_1288</name>
</gene>
<evidence type="ECO:0000313" key="1">
    <source>
        <dbReference type="EMBL" id="EPS44732.1"/>
    </source>
</evidence>
<dbReference type="EMBL" id="AQGS01000035">
    <property type="protein sequence ID" value="EPS44732.1"/>
    <property type="molecule type" value="Genomic_DNA"/>
</dbReference>
<dbReference type="OMA" id="NDADFPL"/>
<accession>S8CAG7</accession>
<comment type="caution">
    <text evidence="1">The sequence shown here is derived from an EMBL/GenBank/DDBJ whole genome shotgun (WGS) entry which is preliminary data.</text>
</comment>
<keyword evidence="2" id="KW-1185">Reference proteome</keyword>